<evidence type="ECO:0000256" key="1">
    <source>
        <dbReference type="ARBA" id="ARBA00006484"/>
    </source>
</evidence>
<proteinExistence type="inferred from homology"/>
<dbReference type="PRINTS" id="PR00080">
    <property type="entry name" value="SDRFAMILY"/>
</dbReference>
<evidence type="ECO:0000313" key="5">
    <source>
        <dbReference type="Proteomes" id="UP000193922"/>
    </source>
</evidence>
<reference evidence="4 5" key="1">
    <citation type="submission" date="2016-07" db="EMBL/GenBank/DDBJ databases">
        <title>Pervasive Adenine N6-methylation of Active Genes in Fungi.</title>
        <authorList>
            <consortium name="DOE Joint Genome Institute"/>
            <person name="Mondo S.J."/>
            <person name="Dannebaum R.O."/>
            <person name="Kuo R.C."/>
            <person name="Labutti K."/>
            <person name="Haridas S."/>
            <person name="Kuo A."/>
            <person name="Salamov A."/>
            <person name="Ahrendt S.R."/>
            <person name="Lipzen A."/>
            <person name="Sullivan W."/>
            <person name="Andreopoulos W.B."/>
            <person name="Clum A."/>
            <person name="Lindquist E."/>
            <person name="Daum C."/>
            <person name="Ramamoorthy G.K."/>
            <person name="Gryganskyi A."/>
            <person name="Culley D."/>
            <person name="Magnuson J.K."/>
            <person name="James T.Y."/>
            <person name="O'Malley M.A."/>
            <person name="Stajich J.E."/>
            <person name="Spatafora J.W."/>
            <person name="Visel A."/>
            <person name="Grigoriev I.V."/>
        </authorList>
    </citation>
    <scope>NUCLEOTIDE SEQUENCE [LARGE SCALE GENOMIC DNA]</scope>
    <source>
        <strain evidence="4 5">ATCC 12442</strain>
    </source>
</reference>
<evidence type="ECO:0000256" key="3">
    <source>
        <dbReference type="RuleBase" id="RU000363"/>
    </source>
</evidence>
<dbReference type="GO" id="GO:0016616">
    <property type="term" value="F:oxidoreductase activity, acting on the CH-OH group of donors, NAD or NADP as acceptor"/>
    <property type="evidence" value="ECO:0007669"/>
    <property type="project" value="TreeGrafter"/>
</dbReference>
<evidence type="ECO:0000313" key="4">
    <source>
        <dbReference type="EMBL" id="ORX73913.1"/>
    </source>
</evidence>
<dbReference type="PANTHER" id="PTHR44229:SF4">
    <property type="entry name" value="15-HYDROXYPROSTAGLANDIN DEHYDROGENASE [NAD(+)]"/>
    <property type="match status" value="1"/>
</dbReference>
<dbReference type="Proteomes" id="UP000193922">
    <property type="component" value="Unassembled WGS sequence"/>
</dbReference>
<dbReference type="PRINTS" id="PR00081">
    <property type="entry name" value="GDHRDH"/>
</dbReference>
<keyword evidence="2" id="KW-0560">Oxidoreductase</keyword>
<dbReference type="GeneID" id="63802674"/>
<keyword evidence="5" id="KW-1185">Reference proteome</keyword>
<name>A0A1Y1WKA0_9FUNG</name>
<dbReference type="SUPFAM" id="SSF51735">
    <property type="entry name" value="NAD(P)-binding Rossmann-fold domains"/>
    <property type="match status" value="1"/>
</dbReference>
<dbReference type="GO" id="GO:0005737">
    <property type="term" value="C:cytoplasm"/>
    <property type="evidence" value="ECO:0007669"/>
    <property type="project" value="TreeGrafter"/>
</dbReference>
<dbReference type="PANTHER" id="PTHR44229">
    <property type="entry name" value="15-HYDROXYPROSTAGLANDIN DEHYDROGENASE [NAD(+)]"/>
    <property type="match status" value="1"/>
</dbReference>
<dbReference type="OrthoDB" id="5840532at2759"/>
<protein>
    <submittedName>
        <fullName evidence="4">NAD(P)-binding protein</fullName>
    </submittedName>
</protein>
<organism evidence="4 5">
    <name type="scientific">Linderina pennispora</name>
    <dbReference type="NCBI Taxonomy" id="61395"/>
    <lineage>
        <taxon>Eukaryota</taxon>
        <taxon>Fungi</taxon>
        <taxon>Fungi incertae sedis</taxon>
        <taxon>Zoopagomycota</taxon>
        <taxon>Kickxellomycotina</taxon>
        <taxon>Kickxellomycetes</taxon>
        <taxon>Kickxellales</taxon>
        <taxon>Kickxellaceae</taxon>
        <taxon>Linderina</taxon>
    </lineage>
</organism>
<dbReference type="Gene3D" id="3.40.50.720">
    <property type="entry name" value="NAD(P)-binding Rossmann-like Domain"/>
    <property type="match status" value="1"/>
</dbReference>
<dbReference type="AlphaFoldDB" id="A0A1Y1WKA0"/>
<accession>A0A1Y1WKA0</accession>
<comment type="similarity">
    <text evidence="1 3">Belongs to the short-chain dehydrogenases/reductases (SDR) family.</text>
</comment>
<dbReference type="InterPro" id="IPR002347">
    <property type="entry name" value="SDR_fam"/>
</dbReference>
<dbReference type="Pfam" id="PF00106">
    <property type="entry name" value="adh_short"/>
    <property type="match status" value="1"/>
</dbReference>
<evidence type="ECO:0000256" key="2">
    <source>
        <dbReference type="ARBA" id="ARBA00023002"/>
    </source>
</evidence>
<dbReference type="InterPro" id="IPR036291">
    <property type="entry name" value="NAD(P)-bd_dom_sf"/>
</dbReference>
<dbReference type="STRING" id="61395.A0A1Y1WKA0"/>
<sequence>MVYTNFERYIESLCGKVVIVTGAASGFGKRLSEQLAECQAQVMMVDINPDIKLISEEINKHVGTTATAYVICDVRKASCIQEYFDKAIEVFGYIDIVVNNAGIANECSLFSQSDDVELDRIIDINLRAPMVATRIAVRYFKQTERQGVVVNTASVGGLLPISLMESYGTTKAGLIFFTTSCRGLAPGIRVNAVAPYFADTSLVAHNRLVNSYPLIRQIGLMSTDKVVKTMIKAVCDETLAGDTLLISMGNKALKLCFYDKLTADVTSYIASGTVSKYAGNIYKLFASGLDYVIKMIRSPVD</sequence>
<gene>
    <name evidence="4" type="ORF">DL89DRAFT_263927</name>
</gene>
<dbReference type="EMBL" id="MCFD01000001">
    <property type="protein sequence ID" value="ORX73913.1"/>
    <property type="molecule type" value="Genomic_DNA"/>
</dbReference>
<comment type="caution">
    <text evidence="4">The sequence shown here is derived from an EMBL/GenBank/DDBJ whole genome shotgun (WGS) entry which is preliminary data.</text>
</comment>
<dbReference type="RefSeq" id="XP_040747124.1">
    <property type="nucleotide sequence ID" value="XM_040886026.1"/>
</dbReference>